<protein>
    <recommendedName>
        <fullName evidence="4">DUF2188 domain-containing protein</fullName>
    </recommendedName>
</protein>
<dbReference type="AlphaFoldDB" id="A0A1S2VER1"/>
<dbReference type="Proteomes" id="UP000181790">
    <property type="component" value="Unassembled WGS sequence"/>
</dbReference>
<comment type="caution">
    <text evidence="2">The sequence shown here is derived from an EMBL/GenBank/DDBJ whole genome shotgun (WGS) entry which is preliminary data.</text>
</comment>
<evidence type="ECO:0000313" key="2">
    <source>
        <dbReference type="EMBL" id="OIN56388.1"/>
    </source>
</evidence>
<evidence type="ECO:0008006" key="4">
    <source>
        <dbReference type="Google" id="ProtNLM"/>
    </source>
</evidence>
<evidence type="ECO:0000256" key="1">
    <source>
        <dbReference type="SAM" id="MobiDB-lite"/>
    </source>
</evidence>
<dbReference type="OrthoDB" id="3233612at2"/>
<keyword evidence="3" id="KW-1185">Reference proteome</keyword>
<reference evidence="2 3" key="1">
    <citation type="submission" date="2016-10" db="EMBL/GenBank/DDBJ databases">
        <title>Arsenicibacter rosenii gen. nov., sp. nov., an efficient arsenic-methylating bacterium isolated from an arsenic-contaminated paddy soil.</title>
        <authorList>
            <person name="Huang K."/>
        </authorList>
    </citation>
    <scope>NUCLEOTIDE SEQUENCE [LARGE SCALE GENOMIC DNA]</scope>
    <source>
        <strain evidence="2 3">SM-1</strain>
    </source>
</reference>
<dbReference type="Pfam" id="PF09954">
    <property type="entry name" value="DUF2188"/>
    <property type="match status" value="1"/>
</dbReference>
<evidence type="ECO:0000313" key="3">
    <source>
        <dbReference type="Proteomes" id="UP000181790"/>
    </source>
</evidence>
<dbReference type="RefSeq" id="WP_071505914.1">
    <property type="nucleotide sequence ID" value="NZ_MORL01000023.1"/>
</dbReference>
<feature type="region of interest" description="Disordered" evidence="1">
    <location>
        <begin position="1"/>
        <end position="81"/>
    </location>
</feature>
<sequence>MANYHVTQKKGQDSWNVQKEGGKKASAIVSTQKEAEQLAKQFSSNNGGGEVRIHRANGGPIRDSDTVKPGNDPRSIKDEKH</sequence>
<accession>A0A1S2VER1</accession>
<dbReference type="EMBL" id="MORL01000023">
    <property type="protein sequence ID" value="OIN56388.1"/>
    <property type="molecule type" value="Genomic_DNA"/>
</dbReference>
<name>A0A1S2VER1_9BACT</name>
<proteinExistence type="predicted"/>
<organism evidence="2 3">
    <name type="scientific">Arsenicibacter rosenii</name>
    <dbReference type="NCBI Taxonomy" id="1750698"/>
    <lineage>
        <taxon>Bacteria</taxon>
        <taxon>Pseudomonadati</taxon>
        <taxon>Bacteroidota</taxon>
        <taxon>Cytophagia</taxon>
        <taxon>Cytophagales</taxon>
        <taxon>Spirosomataceae</taxon>
        <taxon>Arsenicibacter</taxon>
    </lineage>
</organism>
<dbReference type="InterPro" id="IPR018691">
    <property type="entry name" value="DUF2188"/>
</dbReference>
<gene>
    <name evidence="2" type="ORF">BLX24_24745</name>
</gene>